<dbReference type="Proteomes" id="UP000266841">
    <property type="component" value="Unassembled WGS sequence"/>
</dbReference>
<protein>
    <submittedName>
        <fullName evidence="2">Uncharacterized protein</fullName>
    </submittedName>
</protein>
<feature type="non-terminal residue" evidence="2">
    <location>
        <position position="1"/>
    </location>
</feature>
<dbReference type="AlphaFoldDB" id="K0RTT5"/>
<accession>K0RTT5</accession>
<evidence type="ECO:0000313" key="2">
    <source>
        <dbReference type="EMBL" id="EJK52296.1"/>
    </source>
</evidence>
<keyword evidence="3" id="KW-1185">Reference proteome</keyword>
<feature type="region of interest" description="Disordered" evidence="1">
    <location>
        <begin position="1"/>
        <end position="108"/>
    </location>
</feature>
<sequence>RFRESSHRTRPASSFVLSPRAAGTSSCLNVRRLRSPGGAFGDAARGPTARADDGAGSDAPRPSPTRPVRDYASRGAAPSPSPSSTPPGRRCTVLEAASRSRRGGGLIL</sequence>
<evidence type="ECO:0000256" key="1">
    <source>
        <dbReference type="SAM" id="MobiDB-lite"/>
    </source>
</evidence>
<comment type="caution">
    <text evidence="2">The sequence shown here is derived from an EMBL/GenBank/DDBJ whole genome shotgun (WGS) entry which is preliminary data.</text>
</comment>
<name>K0RTT5_THAOC</name>
<evidence type="ECO:0000313" key="3">
    <source>
        <dbReference type="Proteomes" id="UP000266841"/>
    </source>
</evidence>
<organism evidence="2 3">
    <name type="scientific">Thalassiosira oceanica</name>
    <name type="common">Marine diatom</name>
    <dbReference type="NCBI Taxonomy" id="159749"/>
    <lineage>
        <taxon>Eukaryota</taxon>
        <taxon>Sar</taxon>
        <taxon>Stramenopiles</taxon>
        <taxon>Ochrophyta</taxon>
        <taxon>Bacillariophyta</taxon>
        <taxon>Coscinodiscophyceae</taxon>
        <taxon>Thalassiosirophycidae</taxon>
        <taxon>Thalassiosirales</taxon>
        <taxon>Thalassiosiraceae</taxon>
        <taxon>Thalassiosira</taxon>
    </lineage>
</organism>
<gene>
    <name evidence="2" type="ORF">THAOC_28446</name>
</gene>
<dbReference type="EMBL" id="AGNL01040095">
    <property type="protein sequence ID" value="EJK52296.1"/>
    <property type="molecule type" value="Genomic_DNA"/>
</dbReference>
<reference evidence="2 3" key="1">
    <citation type="journal article" date="2012" name="Genome Biol.">
        <title>Genome and low-iron response of an oceanic diatom adapted to chronic iron limitation.</title>
        <authorList>
            <person name="Lommer M."/>
            <person name="Specht M."/>
            <person name="Roy A.S."/>
            <person name="Kraemer L."/>
            <person name="Andreson R."/>
            <person name="Gutowska M.A."/>
            <person name="Wolf J."/>
            <person name="Bergner S.V."/>
            <person name="Schilhabel M.B."/>
            <person name="Klostermeier U.C."/>
            <person name="Beiko R.G."/>
            <person name="Rosenstiel P."/>
            <person name="Hippler M."/>
            <person name="Laroche J."/>
        </authorList>
    </citation>
    <scope>NUCLEOTIDE SEQUENCE [LARGE SCALE GENOMIC DNA]</scope>
    <source>
        <strain evidence="2 3">CCMP1005</strain>
    </source>
</reference>
<proteinExistence type="predicted"/>